<accession>A0ACC2M6V4</accession>
<reference evidence="1 2" key="1">
    <citation type="journal article" date="2022" name="Hortic Res">
        <title>A haplotype resolved chromosomal level avocado genome allows analysis of novel avocado genes.</title>
        <authorList>
            <person name="Nath O."/>
            <person name="Fletcher S.J."/>
            <person name="Hayward A."/>
            <person name="Shaw L.M."/>
            <person name="Masouleh A.K."/>
            <person name="Furtado A."/>
            <person name="Henry R.J."/>
            <person name="Mitter N."/>
        </authorList>
    </citation>
    <scope>NUCLEOTIDE SEQUENCE [LARGE SCALE GENOMIC DNA]</scope>
    <source>
        <strain evidence="2">cv. Hass</strain>
    </source>
</reference>
<dbReference type="EMBL" id="CM056813">
    <property type="protein sequence ID" value="KAJ8641061.1"/>
    <property type="molecule type" value="Genomic_DNA"/>
</dbReference>
<proteinExistence type="predicted"/>
<sequence length="434" mass="44209">MFENSLTLEKAGWMEWNLGPWIFTSTAAATATLFFFSLFEGRDSSNIVEFEMDPSSGLMRLAESEGGNTVFRPVVLSSTPAPQRTATAAAAAYAATAPRGGGGGAVLVSSGDPSRRKRGRPRKYGPDGSMVLAVMPVSPPVMLQSPAVVLPGGPAVVLPGGPAAAAIPPLSSGVPVSPAVVSPLSGGTRVSTAVLPPSSGRMPVLPAVVAPLSGTGGFPSVVLTTKRRRGRPVGSGNKQQREVAVLGSSVLGLKPYVLTVKTGEDVSGKIMSFPQHGLKGICILSANGSISNVTLHQSSTSGGTVTYEGRFEILSLSGSYLISESGGQRSRTGGLSVSLAGTDGRILGGGVAGLLVAASPVQVIMGSFDLDGEDEPKSTNPSDPFAPPKISLVGAPASPPSRGTLSESSGSPPNQNTGNYNNSPHQGMVHMLWK</sequence>
<evidence type="ECO:0000313" key="1">
    <source>
        <dbReference type="EMBL" id="KAJ8641061.1"/>
    </source>
</evidence>
<protein>
    <submittedName>
        <fullName evidence="1">Uncharacterized protein</fullName>
    </submittedName>
</protein>
<evidence type="ECO:0000313" key="2">
    <source>
        <dbReference type="Proteomes" id="UP001234297"/>
    </source>
</evidence>
<name>A0ACC2M6V4_PERAE</name>
<dbReference type="Proteomes" id="UP001234297">
    <property type="component" value="Chromosome 5"/>
</dbReference>
<organism evidence="1 2">
    <name type="scientific">Persea americana</name>
    <name type="common">Avocado</name>
    <dbReference type="NCBI Taxonomy" id="3435"/>
    <lineage>
        <taxon>Eukaryota</taxon>
        <taxon>Viridiplantae</taxon>
        <taxon>Streptophyta</taxon>
        <taxon>Embryophyta</taxon>
        <taxon>Tracheophyta</taxon>
        <taxon>Spermatophyta</taxon>
        <taxon>Magnoliopsida</taxon>
        <taxon>Magnoliidae</taxon>
        <taxon>Laurales</taxon>
        <taxon>Lauraceae</taxon>
        <taxon>Persea</taxon>
    </lineage>
</organism>
<gene>
    <name evidence="1" type="ORF">MRB53_017755</name>
</gene>
<comment type="caution">
    <text evidence="1">The sequence shown here is derived from an EMBL/GenBank/DDBJ whole genome shotgun (WGS) entry which is preliminary data.</text>
</comment>
<keyword evidence="2" id="KW-1185">Reference proteome</keyword>